<dbReference type="Gene3D" id="3.30.200.20">
    <property type="entry name" value="Phosphorylase Kinase, domain 1"/>
    <property type="match status" value="1"/>
</dbReference>
<evidence type="ECO:0000256" key="3">
    <source>
        <dbReference type="ARBA" id="ARBA00022679"/>
    </source>
</evidence>
<dbReference type="InterPro" id="IPR000719">
    <property type="entry name" value="Prot_kinase_dom"/>
</dbReference>
<keyword evidence="6 9" id="KW-0067">ATP-binding</keyword>
<organism evidence="12 13">
    <name type="scientific">Prorocentrum cordatum</name>
    <dbReference type="NCBI Taxonomy" id="2364126"/>
    <lineage>
        <taxon>Eukaryota</taxon>
        <taxon>Sar</taxon>
        <taxon>Alveolata</taxon>
        <taxon>Dinophyceae</taxon>
        <taxon>Prorocentrales</taxon>
        <taxon>Prorocentraceae</taxon>
        <taxon>Prorocentrum</taxon>
    </lineage>
</organism>
<dbReference type="EC" id="2.7.11.1" evidence="1"/>
<dbReference type="PROSITE" id="PS00107">
    <property type="entry name" value="PROTEIN_KINASE_ATP"/>
    <property type="match status" value="1"/>
</dbReference>
<dbReference type="Pfam" id="PF00069">
    <property type="entry name" value="Pkinase"/>
    <property type="match status" value="1"/>
</dbReference>
<evidence type="ECO:0000256" key="9">
    <source>
        <dbReference type="PROSITE-ProRule" id="PRU10141"/>
    </source>
</evidence>
<dbReference type="SMART" id="SM00220">
    <property type="entry name" value="S_TKc"/>
    <property type="match status" value="1"/>
</dbReference>
<gene>
    <name evidence="12" type="ORF">PCOR1329_LOCUS50123</name>
</gene>
<dbReference type="PROSITE" id="PS50011">
    <property type="entry name" value="PROTEIN_KINASE_DOM"/>
    <property type="match status" value="1"/>
</dbReference>
<evidence type="ECO:0000259" key="11">
    <source>
        <dbReference type="PROSITE" id="PS50011"/>
    </source>
</evidence>
<protein>
    <recommendedName>
        <fullName evidence="1">non-specific serine/threonine protein kinase</fullName>
        <ecNumber evidence="1">2.7.11.1</ecNumber>
    </recommendedName>
</protein>
<comment type="caution">
    <text evidence="12">The sequence shown here is derived from an EMBL/GenBank/DDBJ whole genome shotgun (WGS) entry which is preliminary data.</text>
</comment>
<comment type="catalytic activity">
    <reaction evidence="7">
        <text>L-threonyl-[protein] + ATP = O-phospho-L-threonyl-[protein] + ADP + H(+)</text>
        <dbReference type="Rhea" id="RHEA:46608"/>
        <dbReference type="Rhea" id="RHEA-COMP:11060"/>
        <dbReference type="Rhea" id="RHEA-COMP:11605"/>
        <dbReference type="ChEBI" id="CHEBI:15378"/>
        <dbReference type="ChEBI" id="CHEBI:30013"/>
        <dbReference type="ChEBI" id="CHEBI:30616"/>
        <dbReference type="ChEBI" id="CHEBI:61977"/>
        <dbReference type="ChEBI" id="CHEBI:456216"/>
        <dbReference type="EC" id="2.7.11.1"/>
    </reaction>
</comment>
<dbReference type="InterPro" id="IPR017441">
    <property type="entry name" value="Protein_kinase_ATP_BS"/>
</dbReference>
<dbReference type="PANTHER" id="PTHR44899">
    <property type="entry name" value="CAMK FAMILY PROTEIN KINASE"/>
    <property type="match status" value="1"/>
</dbReference>
<evidence type="ECO:0000256" key="7">
    <source>
        <dbReference type="ARBA" id="ARBA00047899"/>
    </source>
</evidence>
<evidence type="ECO:0000256" key="6">
    <source>
        <dbReference type="ARBA" id="ARBA00022840"/>
    </source>
</evidence>
<dbReference type="SUPFAM" id="SSF56112">
    <property type="entry name" value="Protein kinase-like (PK-like)"/>
    <property type="match status" value="1"/>
</dbReference>
<evidence type="ECO:0000256" key="5">
    <source>
        <dbReference type="ARBA" id="ARBA00022777"/>
    </source>
</evidence>
<dbReference type="EMBL" id="CAUYUJ010016061">
    <property type="protein sequence ID" value="CAK0861454.1"/>
    <property type="molecule type" value="Genomic_DNA"/>
</dbReference>
<dbReference type="InterPro" id="IPR011009">
    <property type="entry name" value="Kinase-like_dom_sf"/>
</dbReference>
<dbReference type="CDD" id="cd08215">
    <property type="entry name" value="STKc_Nek"/>
    <property type="match status" value="1"/>
</dbReference>
<evidence type="ECO:0000313" key="12">
    <source>
        <dbReference type="EMBL" id="CAK0861454.1"/>
    </source>
</evidence>
<evidence type="ECO:0000256" key="8">
    <source>
        <dbReference type="ARBA" id="ARBA00048679"/>
    </source>
</evidence>
<dbReference type="PROSITE" id="PS00108">
    <property type="entry name" value="PROTEIN_KINASE_ST"/>
    <property type="match status" value="1"/>
</dbReference>
<keyword evidence="2" id="KW-0723">Serine/threonine-protein kinase</keyword>
<accession>A0ABN9UPZ3</accession>
<dbReference type="InterPro" id="IPR051131">
    <property type="entry name" value="NEK_Ser/Thr_kinase_NIMA"/>
</dbReference>
<keyword evidence="13" id="KW-1185">Reference proteome</keyword>
<keyword evidence="3" id="KW-0808">Transferase</keyword>
<feature type="region of interest" description="Disordered" evidence="10">
    <location>
        <begin position="459"/>
        <end position="510"/>
    </location>
</feature>
<reference evidence="12" key="1">
    <citation type="submission" date="2023-10" db="EMBL/GenBank/DDBJ databases">
        <authorList>
            <person name="Chen Y."/>
            <person name="Shah S."/>
            <person name="Dougan E. K."/>
            <person name="Thang M."/>
            <person name="Chan C."/>
        </authorList>
    </citation>
    <scope>NUCLEOTIDE SEQUENCE [LARGE SCALE GENOMIC DNA]</scope>
</reference>
<name>A0ABN9UPZ3_9DINO</name>
<dbReference type="PANTHER" id="PTHR44899:SF6">
    <property type="entry name" value="SERINE_THREONINE PROTEIN KINASE"/>
    <property type="match status" value="1"/>
</dbReference>
<proteinExistence type="predicted"/>
<evidence type="ECO:0000256" key="4">
    <source>
        <dbReference type="ARBA" id="ARBA00022741"/>
    </source>
</evidence>
<evidence type="ECO:0000256" key="1">
    <source>
        <dbReference type="ARBA" id="ARBA00012513"/>
    </source>
</evidence>
<feature type="region of interest" description="Disordered" evidence="10">
    <location>
        <begin position="356"/>
        <end position="425"/>
    </location>
</feature>
<feature type="binding site" evidence="9">
    <location>
        <position position="43"/>
    </location>
    <ligand>
        <name>ATP</name>
        <dbReference type="ChEBI" id="CHEBI:30616"/>
    </ligand>
</feature>
<evidence type="ECO:0000256" key="10">
    <source>
        <dbReference type="SAM" id="MobiDB-lite"/>
    </source>
</evidence>
<dbReference type="Proteomes" id="UP001189429">
    <property type="component" value="Unassembled WGS sequence"/>
</dbReference>
<feature type="compositionally biased region" description="Low complexity" evidence="10">
    <location>
        <begin position="379"/>
        <end position="407"/>
    </location>
</feature>
<comment type="catalytic activity">
    <reaction evidence="8">
        <text>L-seryl-[protein] + ATP = O-phospho-L-seryl-[protein] + ADP + H(+)</text>
        <dbReference type="Rhea" id="RHEA:17989"/>
        <dbReference type="Rhea" id="RHEA-COMP:9863"/>
        <dbReference type="Rhea" id="RHEA-COMP:11604"/>
        <dbReference type="ChEBI" id="CHEBI:15378"/>
        <dbReference type="ChEBI" id="CHEBI:29999"/>
        <dbReference type="ChEBI" id="CHEBI:30616"/>
        <dbReference type="ChEBI" id="CHEBI:83421"/>
        <dbReference type="ChEBI" id="CHEBI:456216"/>
        <dbReference type="EC" id="2.7.11.1"/>
    </reaction>
</comment>
<evidence type="ECO:0000313" key="13">
    <source>
        <dbReference type="Proteomes" id="UP001189429"/>
    </source>
</evidence>
<dbReference type="InterPro" id="IPR008271">
    <property type="entry name" value="Ser/Thr_kinase_AS"/>
</dbReference>
<sequence length="510" mass="55551">MAHNDVAGLLQRHGYKELKKVGEGSFGKALLVQSDDGSKLICKMVDVSKASKKEQADAVKEGRLLAKLNHPYIVRYRENFQQSGWLCIVMDYCEGGDLTGRIKEAKKNRQSIPEGQVLRWFTQAIMALNTVADIHDKHILHRDLKPGNFFLSKDGVMKMGDFGIAKVLACTIAVAQTQIGTPYYLSPELCQEKPYAWSSDIWAMGCILYELCALKVPFDAANIPSLVQKICKGALPHLPENTYSAFVRQLVIRLLNRDPKLRPSTDDILELPKIKDIMREMLDECREKAVEADATSAPYQDRAGKYCKGDMVEYHSAAHKDWLPAVIIDVDDSGKIVMDLKPNTWVGVAEQAVKIRPREDHASAEPVPDTTAQGGGRRPSGAPAAPSKRAGSRAASPAPAAMGKSPSQIPSGPTTYCKGDPVEYHSSSHGDWLPAVVIMTNDEGDLIIDLKPNTWIPKAEQAGRVRRAAPPARSSRAPSPMPGTGAGRPGAPPRGRESPLLRGGAAIVGK</sequence>
<dbReference type="Gene3D" id="1.10.510.10">
    <property type="entry name" value="Transferase(Phosphotransferase) domain 1"/>
    <property type="match status" value="1"/>
</dbReference>
<evidence type="ECO:0000256" key="2">
    <source>
        <dbReference type="ARBA" id="ARBA00022527"/>
    </source>
</evidence>
<keyword evidence="5" id="KW-0418">Kinase</keyword>
<feature type="domain" description="Protein kinase" evidence="11">
    <location>
        <begin position="15"/>
        <end position="274"/>
    </location>
</feature>
<keyword evidence="4 9" id="KW-0547">Nucleotide-binding</keyword>
<feature type="compositionally biased region" description="Low complexity" evidence="10">
    <location>
        <begin position="468"/>
        <end position="478"/>
    </location>
</feature>